<dbReference type="SUPFAM" id="SSF47384">
    <property type="entry name" value="Homodimeric domain of signal transducing histidine kinase"/>
    <property type="match status" value="1"/>
</dbReference>
<keyword evidence="8" id="KW-0812">Transmembrane</keyword>
<name>A0A4R2RW73_9FIRM</name>
<evidence type="ECO:0000259" key="10">
    <source>
        <dbReference type="PROSITE" id="PS50885"/>
    </source>
</evidence>
<dbReference type="InterPro" id="IPR003661">
    <property type="entry name" value="HisK_dim/P_dom"/>
</dbReference>
<keyword evidence="8" id="KW-1133">Transmembrane helix</keyword>
<reference evidence="11 12" key="1">
    <citation type="submission" date="2019-03" db="EMBL/GenBank/DDBJ databases">
        <title>Genomic Encyclopedia of Type Strains, Phase IV (KMG-IV): sequencing the most valuable type-strain genomes for metagenomic binning, comparative biology and taxonomic classification.</title>
        <authorList>
            <person name="Goeker M."/>
        </authorList>
    </citation>
    <scope>NUCLEOTIDE SEQUENCE [LARGE SCALE GENOMIC DNA]</scope>
    <source>
        <strain evidence="11 12">DSM 11170</strain>
    </source>
</reference>
<feature type="transmembrane region" description="Helical" evidence="8">
    <location>
        <begin position="6"/>
        <end position="28"/>
    </location>
</feature>
<dbReference type="GO" id="GO:0005886">
    <property type="term" value="C:plasma membrane"/>
    <property type="evidence" value="ECO:0007669"/>
    <property type="project" value="TreeGrafter"/>
</dbReference>
<dbReference type="InterPro" id="IPR007892">
    <property type="entry name" value="CHASE4"/>
</dbReference>
<dbReference type="SUPFAM" id="SSF55874">
    <property type="entry name" value="ATPase domain of HSP90 chaperone/DNA topoisomerase II/histidine kinase"/>
    <property type="match status" value="1"/>
</dbReference>
<dbReference type="Pfam" id="PF02518">
    <property type="entry name" value="HATPase_c"/>
    <property type="match status" value="1"/>
</dbReference>
<dbReference type="CDD" id="cd06225">
    <property type="entry name" value="HAMP"/>
    <property type="match status" value="1"/>
</dbReference>
<dbReference type="InterPro" id="IPR004358">
    <property type="entry name" value="Sig_transdc_His_kin-like_C"/>
</dbReference>
<dbReference type="InterPro" id="IPR036097">
    <property type="entry name" value="HisK_dim/P_sf"/>
</dbReference>
<evidence type="ECO:0000256" key="8">
    <source>
        <dbReference type="SAM" id="Phobius"/>
    </source>
</evidence>
<dbReference type="Proteomes" id="UP000294813">
    <property type="component" value="Unassembled WGS sequence"/>
</dbReference>
<dbReference type="GO" id="GO:0000155">
    <property type="term" value="F:phosphorelay sensor kinase activity"/>
    <property type="evidence" value="ECO:0007669"/>
    <property type="project" value="InterPro"/>
</dbReference>
<dbReference type="PRINTS" id="PR00344">
    <property type="entry name" value="BCTRLSENSOR"/>
</dbReference>
<dbReference type="EC" id="2.7.13.3" evidence="3"/>
<keyword evidence="5" id="KW-0808">Transferase</keyword>
<dbReference type="Pfam" id="PF05228">
    <property type="entry name" value="CHASE4"/>
    <property type="match status" value="1"/>
</dbReference>
<sequence length="585" mass="67373">MITVSFIQKMLITYIILFSSFVLTLFVMGERVWVQNYENLEEQEITENIKRVSSLWENEQDKLLSRARDWAEWDDMYQFAQDPINNQKFIDLYFTDANMQNLAVDFVAVIDDQGNILYAKNIGINNKWVIPFKNELLNSFVEIIKKKEFEGNNSLEKFSGFVRTSEYPVLVSGRRIANSDYSKKSSSILIYTRNMDQSLLSKFDEIAQARISFVDKIPNGSHQNHDGYLHFVMGHDVINGYFPLKDLNNKKEYFLEVSTPRAIYNQGQEQMRYFIILVSFFGTFFSLFSIFLFKRIFVARFQIVNKFLSNINKNEDYSSRLKISGNDEFVDIAVTLNDMLDHINDSQERVKAINNQLELSNRFKSEFISNFSHESRTPMNAILGYAQILQEDVSEEQKIYVKNIIKNGNKLLEMLSDLVEISLINSGHDLASDSTKFPLESIFKEINETYERKFNSKNIDLIIEYPSPLVQLCCDFQLLKKVFYHVINNAIKFTQSGSVRIYAETTASTVTCYIQDTGVGIKPEKVNMLIQMFAQIDGSYSRQQGGIGLGLYLSHSILKQMGGTLSIESQGLEKGTTVTITLPLC</sequence>
<proteinExistence type="predicted"/>
<dbReference type="InterPro" id="IPR003660">
    <property type="entry name" value="HAMP_dom"/>
</dbReference>
<dbReference type="Pfam" id="PF00512">
    <property type="entry name" value="HisKA"/>
    <property type="match status" value="1"/>
</dbReference>
<dbReference type="Gene3D" id="6.10.340.10">
    <property type="match status" value="1"/>
</dbReference>
<evidence type="ECO:0000313" key="11">
    <source>
        <dbReference type="EMBL" id="TCP68690.1"/>
    </source>
</evidence>
<dbReference type="PANTHER" id="PTHR43047">
    <property type="entry name" value="TWO-COMPONENT HISTIDINE PROTEIN KINASE"/>
    <property type="match status" value="1"/>
</dbReference>
<feature type="transmembrane region" description="Helical" evidence="8">
    <location>
        <begin position="273"/>
        <end position="293"/>
    </location>
</feature>
<feature type="domain" description="HAMP" evidence="10">
    <location>
        <begin position="316"/>
        <end position="348"/>
    </location>
</feature>
<dbReference type="InterPro" id="IPR005467">
    <property type="entry name" value="His_kinase_dom"/>
</dbReference>
<keyword evidence="4" id="KW-0597">Phosphoprotein</keyword>
<keyword evidence="6 11" id="KW-0418">Kinase</keyword>
<organism evidence="11 12">
    <name type="scientific">Heliophilum fasciatum</name>
    <dbReference type="NCBI Taxonomy" id="35700"/>
    <lineage>
        <taxon>Bacteria</taxon>
        <taxon>Bacillati</taxon>
        <taxon>Bacillota</taxon>
        <taxon>Clostridia</taxon>
        <taxon>Eubacteriales</taxon>
        <taxon>Heliobacteriaceae</taxon>
        <taxon>Heliophilum</taxon>
    </lineage>
</organism>
<evidence type="ECO:0000256" key="6">
    <source>
        <dbReference type="ARBA" id="ARBA00022777"/>
    </source>
</evidence>
<evidence type="ECO:0000313" key="12">
    <source>
        <dbReference type="Proteomes" id="UP000294813"/>
    </source>
</evidence>
<dbReference type="EMBL" id="SLXT01000002">
    <property type="protein sequence ID" value="TCP68690.1"/>
    <property type="molecule type" value="Genomic_DNA"/>
</dbReference>
<evidence type="ECO:0000256" key="3">
    <source>
        <dbReference type="ARBA" id="ARBA00012438"/>
    </source>
</evidence>
<dbReference type="SMART" id="SM00388">
    <property type="entry name" value="HisKA"/>
    <property type="match status" value="1"/>
</dbReference>
<dbReference type="InterPro" id="IPR036890">
    <property type="entry name" value="HATPase_C_sf"/>
</dbReference>
<keyword evidence="8" id="KW-0472">Membrane</keyword>
<dbReference type="SMART" id="SM00387">
    <property type="entry name" value="HATPase_c"/>
    <property type="match status" value="1"/>
</dbReference>
<evidence type="ECO:0000256" key="2">
    <source>
        <dbReference type="ARBA" id="ARBA00004370"/>
    </source>
</evidence>
<keyword evidence="12" id="KW-1185">Reference proteome</keyword>
<dbReference type="CDD" id="cd00082">
    <property type="entry name" value="HisKA"/>
    <property type="match status" value="1"/>
</dbReference>
<evidence type="ECO:0000256" key="5">
    <source>
        <dbReference type="ARBA" id="ARBA00022679"/>
    </source>
</evidence>
<evidence type="ECO:0000256" key="4">
    <source>
        <dbReference type="ARBA" id="ARBA00022553"/>
    </source>
</evidence>
<dbReference type="GO" id="GO:0009927">
    <property type="term" value="F:histidine phosphotransfer kinase activity"/>
    <property type="evidence" value="ECO:0007669"/>
    <property type="project" value="TreeGrafter"/>
</dbReference>
<dbReference type="PANTHER" id="PTHR43047:SF66">
    <property type="entry name" value="HISKA"/>
    <property type="match status" value="1"/>
</dbReference>
<dbReference type="AlphaFoldDB" id="A0A4R2RW73"/>
<dbReference type="Gene3D" id="1.10.287.130">
    <property type="match status" value="1"/>
</dbReference>
<comment type="caution">
    <text evidence="11">The sequence shown here is derived from an EMBL/GenBank/DDBJ whole genome shotgun (WGS) entry which is preliminary data.</text>
</comment>
<feature type="domain" description="Histidine kinase" evidence="9">
    <location>
        <begin position="370"/>
        <end position="585"/>
    </location>
</feature>
<evidence type="ECO:0000256" key="1">
    <source>
        <dbReference type="ARBA" id="ARBA00000085"/>
    </source>
</evidence>
<dbReference type="PROSITE" id="PS50109">
    <property type="entry name" value="HIS_KIN"/>
    <property type="match status" value="1"/>
</dbReference>
<dbReference type="Gene3D" id="3.30.565.10">
    <property type="entry name" value="Histidine kinase-like ATPase, C-terminal domain"/>
    <property type="match status" value="1"/>
</dbReference>
<gene>
    <name evidence="11" type="ORF">EDD73_10286</name>
</gene>
<dbReference type="PROSITE" id="PS50885">
    <property type="entry name" value="HAMP"/>
    <property type="match status" value="1"/>
</dbReference>
<evidence type="ECO:0000259" key="9">
    <source>
        <dbReference type="PROSITE" id="PS50109"/>
    </source>
</evidence>
<keyword evidence="7" id="KW-0902">Two-component regulatory system</keyword>
<comment type="catalytic activity">
    <reaction evidence="1">
        <text>ATP + protein L-histidine = ADP + protein N-phospho-L-histidine.</text>
        <dbReference type="EC" id="2.7.13.3"/>
    </reaction>
</comment>
<dbReference type="InterPro" id="IPR003594">
    <property type="entry name" value="HATPase_dom"/>
</dbReference>
<accession>A0A4R2RW73</accession>
<evidence type="ECO:0000256" key="7">
    <source>
        <dbReference type="ARBA" id="ARBA00023012"/>
    </source>
</evidence>
<protein>
    <recommendedName>
        <fullName evidence="3">histidine kinase</fullName>
        <ecNumber evidence="3">2.7.13.3</ecNumber>
    </recommendedName>
</protein>
<comment type="subcellular location">
    <subcellularLocation>
        <location evidence="2">Membrane</location>
    </subcellularLocation>
</comment>